<feature type="transmembrane region" description="Helical" evidence="6">
    <location>
        <begin position="12"/>
        <end position="28"/>
    </location>
</feature>
<dbReference type="CDD" id="cd06579">
    <property type="entry name" value="TM_PBP1_transp_AraH_like"/>
    <property type="match status" value="1"/>
</dbReference>
<evidence type="ECO:0000256" key="6">
    <source>
        <dbReference type="SAM" id="Phobius"/>
    </source>
</evidence>
<feature type="transmembrane region" description="Helical" evidence="6">
    <location>
        <begin position="118"/>
        <end position="137"/>
    </location>
</feature>
<reference evidence="7 8" key="1">
    <citation type="journal article" date="2019" name="Anaerobe">
        <title>Detection of Robinsoniella peoriensis in multiple bone samples of a trauma patient.</title>
        <authorList>
            <person name="Schrottner P."/>
            <person name="Hartwich K."/>
            <person name="Bunk B."/>
            <person name="Schober I."/>
            <person name="Helbig S."/>
            <person name="Rudolph W.W."/>
            <person name="Gunzer F."/>
        </authorList>
    </citation>
    <scope>NUCLEOTIDE SEQUENCE [LARGE SCALE GENOMIC DNA]</scope>
    <source>
        <strain evidence="7 8">DSM 106044</strain>
    </source>
</reference>
<keyword evidence="8" id="KW-1185">Reference proteome</keyword>
<accession>A0A4U8Q3K5</accession>
<dbReference type="InterPro" id="IPR001851">
    <property type="entry name" value="ABC_transp_permease"/>
</dbReference>
<keyword evidence="2" id="KW-1003">Cell membrane</keyword>
<evidence type="ECO:0000256" key="3">
    <source>
        <dbReference type="ARBA" id="ARBA00022692"/>
    </source>
</evidence>
<feature type="transmembrane region" description="Helical" evidence="6">
    <location>
        <begin position="40"/>
        <end position="58"/>
    </location>
</feature>
<evidence type="ECO:0000256" key="5">
    <source>
        <dbReference type="ARBA" id="ARBA00023136"/>
    </source>
</evidence>
<feature type="transmembrane region" description="Helical" evidence="6">
    <location>
        <begin position="242"/>
        <end position="262"/>
    </location>
</feature>
<dbReference type="PANTHER" id="PTHR32196:SF72">
    <property type="entry name" value="RIBOSE IMPORT PERMEASE PROTEIN RBSC"/>
    <property type="match status" value="1"/>
</dbReference>
<name>A0A4U8Q3K5_9FIRM</name>
<proteinExistence type="predicted"/>
<comment type="subcellular location">
    <subcellularLocation>
        <location evidence="1">Cell membrane</location>
        <topology evidence="1">Multi-pass membrane protein</topology>
    </subcellularLocation>
</comment>
<evidence type="ECO:0000256" key="4">
    <source>
        <dbReference type="ARBA" id="ARBA00022989"/>
    </source>
</evidence>
<dbReference type="GO" id="GO:0022857">
    <property type="term" value="F:transmembrane transporter activity"/>
    <property type="evidence" value="ECO:0007669"/>
    <property type="project" value="InterPro"/>
</dbReference>
<evidence type="ECO:0000256" key="1">
    <source>
        <dbReference type="ARBA" id="ARBA00004651"/>
    </source>
</evidence>
<dbReference type="Proteomes" id="UP000306509">
    <property type="component" value="Unassembled WGS sequence"/>
</dbReference>
<keyword evidence="5 6" id="KW-0472">Membrane</keyword>
<comment type="caution">
    <text evidence="7">The sequence shown here is derived from an EMBL/GenBank/DDBJ whole genome shotgun (WGS) entry which is preliminary data.</text>
</comment>
<feature type="transmembrane region" description="Helical" evidence="6">
    <location>
        <begin position="157"/>
        <end position="181"/>
    </location>
</feature>
<feature type="transmembrane region" description="Helical" evidence="6">
    <location>
        <begin position="295"/>
        <end position="314"/>
    </location>
</feature>
<protein>
    <submittedName>
        <fullName evidence="7">Ribose transport system permease protein RbsC</fullName>
    </submittedName>
</protein>
<evidence type="ECO:0000313" key="8">
    <source>
        <dbReference type="Proteomes" id="UP000306509"/>
    </source>
</evidence>
<dbReference type="GO" id="GO:0005886">
    <property type="term" value="C:plasma membrane"/>
    <property type="evidence" value="ECO:0007669"/>
    <property type="project" value="UniProtKB-SubCell"/>
</dbReference>
<dbReference type="EMBL" id="QGQD01000070">
    <property type="protein sequence ID" value="TLC99320.1"/>
    <property type="molecule type" value="Genomic_DNA"/>
</dbReference>
<dbReference type="AlphaFoldDB" id="A0A4U8Q3K5"/>
<gene>
    <name evidence="7" type="primary">rbsC_19</name>
    <name evidence="7" type="ORF">DSM106044_03771</name>
</gene>
<organism evidence="7 8">
    <name type="scientific">Robinsoniella peoriensis</name>
    <dbReference type="NCBI Taxonomy" id="180332"/>
    <lineage>
        <taxon>Bacteria</taxon>
        <taxon>Bacillati</taxon>
        <taxon>Bacillota</taxon>
        <taxon>Clostridia</taxon>
        <taxon>Lachnospirales</taxon>
        <taxon>Lachnospiraceae</taxon>
        <taxon>Robinsoniella</taxon>
    </lineage>
</organism>
<feature type="transmembrane region" description="Helical" evidence="6">
    <location>
        <begin position="88"/>
        <end position="111"/>
    </location>
</feature>
<dbReference type="PANTHER" id="PTHR32196">
    <property type="entry name" value="ABC TRANSPORTER PERMEASE PROTEIN YPHD-RELATED-RELATED"/>
    <property type="match status" value="1"/>
</dbReference>
<feature type="transmembrane region" description="Helical" evidence="6">
    <location>
        <begin position="210"/>
        <end position="230"/>
    </location>
</feature>
<sequence>MKKKSIFGRELSLLGFIIFLSVLVGIRNPEFLTIKNLLDIFNDTAILLICAIGMLLVIVTGGIDLSIGATLGLSGMVCALTVRDYPQLPIVIIILIGIGVGLCVGTINGILVAKCKVLPIMATLGMMNICRALIYFVSGGKWVNTYELTSAFINFSSSTFCGISVLILSAVIIYIVFGFFINYNKVGRKIYAVGSNDSAAKVSGIKVDNIIFLVYALLGTVGGLAGMLWTSRYAFASFETGSGFEMSVIAACVLGGVSVTGGSGKISGVLLGALLIGIINTALPMIQVSSFVKDTIEGCIILIAIVANTFMMRWTRQKALRQREI</sequence>
<keyword evidence="3 6" id="KW-0812">Transmembrane</keyword>
<feature type="transmembrane region" description="Helical" evidence="6">
    <location>
        <begin position="269"/>
        <end position="289"/>
    </location>
</feature>
<dbReference type="RefSeq" id="WP_243133067.1">
    <property type="nucleotide sequence ID" value="NZ_QGQD01000070.1"/>
</dbReference>
<evidence type="ECO:0000313" key="7">
    <source>
        <dbReference type="EMBL" id="TLC99320.1"/>
    </source>
</evidence>
<dbReference type="Pfam" id="PF02653">
    <property type="entry name" value="BPD_transp_2"/>
    <property type="match status" value="1"/>
</dbReference>
<keyword evidence="4 6" id="KW-1133">Transmembrane helix</keyword>
<evidence type="ECO:0000256" key="2">
    <source>
        <dbReference type="ARBA" id="ARBA00022475"/>
    </source>
</evidence>